<dbReference type="Pfam" id="PF02450">
    <property type="entry name" value="LCAT"/>
    <property type="match status" value="1"/>
</dbReference>
<keyword evidence="2" id="KW-0472">Membrane</keyword>
<keyword evidence="2" id="KW-0812">Transmembrane</keyword>
<sequence>MHRRNRKKNVPEASSHERRMQDSTTPLSTDSSTNSDTTTPTNSSTLSRKQLRSSTLPPTIRRLTSELLPEDILGDSSIFQLPRPPFWKRKRFHFIVGVTVGLLATYGASTTPTANDLQSYLALQLAEMDLSSRMLPAGVVMDDLFGNFTSFFNPTNSTVNTEETFMPAWGARETMDLKPHFPVVIVPGVISSGLESWSTDEKARKYFRKRMWGTATMFRAVILDKESWIHHIRLDPVTGLDPTGAKVRAAKGLDAADYFITGYWIWGKIIENLAAIGYDNNNMILASYDWRLAFYNLEVRDKYFTKLKADLETFKLIHDKKTVLLAHSMGSNVMIYFFKWVQDPHGGNGRDQWVENHIESFVNIGGPMLGVPKAFAALLSGETRDTTSLGSFGAYLLEKFFSRNERASLLRTWAGGSSMLPKGGNMFWGGDDGAPDDGDNTGDKSNAGSFGSNNDKNSSNNSKDDEVSSPVKKSTCQHTHGKIVTFMKKRFTNGAEDTNITVNLIDNGNNTNADKVAEEKYHHYTMDDALELLYSTASTDFSTMIRTNYSNGVSTSKKQLQENVKDHTKWGNPLETQLPNAPNMKIYCLYGVGLPTERSYHYAFSDDEPTPPTPDCDNADDPLCLSGQDAGTSPYSADKRSRVEKNGTDGKKIVVPRLMYIDNSINNGIRFSDGPIKTKEYVHEESDGKLNVRGGTKTADHVDILGNWDMTLDLLRIVSNAGENVTEEIHSNIEEISSKIPLFP</sequence>
<dbReference type="OMA" id="GGGSNWC"/>
<evidence type="ECO:0008006" key="5">
    <source>
        <dbReference type="Google" id="ProtNLM"/>
    </source>
</evidence>
<dbReference type="GO" id="GO:0008374">
    <property type="term" value="F:O-acyltransferase activity"/>
    <property type="evidence" value="ECO:0007669"/>
    <property type="project" value="InterPro"/>
</dbReference>
<dbReference type="EMBL" id="LT553674">
    <property type="protein sequence ID" value="SAM02074.1"/>
    <property type="molecule type" value="Genomic_DNA"/>
</dbReference>
<dbReference type="InterPro" id="IPR029058">
    <property type="entry name" value="AB_hydrolase_fold"/>
</dbReference>
<feature type="region of interest" description="Disordered" evidence="1">
    <location>
        <begin position="602"/>
        <end position="645"/>
    </location>
</feature>
<dbReference type="Gene3D" id="3.40.50.1820">
    <property type="entry name" value="alpha/beta hydrolase"/>
    <property type="match status" value="1"/>
</dbReference>
<feature type="region of interest" description="Disordered" evidence="1">
    <location>
        <begin position="424"/>
        <end position="476"/>
    </location>
</feature>
<dbReference type="STRING" id="4829.A0A163JRJ6"/>
<protein>
    <recommendedName>
        <fullName evidence="5">Phospholipid:diacylglycerol acyltransferase</fullName>
    </recommendedName>
</protein>
<evidence type="ECO:0000256" key="2">
    <source>
        <dbReference type="SAM" id="Phobius"/>
    </source>
</evidence>
<dbReference type="OrthoDB" id="190846at2759"/>
<feature type="compositionally biased region" description="Low complexity" evidence="1">
    <location>
        <begin position="452"/>
        <end position="461"/>
    </location>
</feature>
<organism evidence="3">
    <name type="scientific">Absidia glauca</name>
    <name type="common">Pin mould</name>
    <dbReference type="NCBI Taxonomy" id="4829"/>
    <lineage>
        <taxon>Eukaryota</taxon>
        <taxon>Fungi</taxon>
        <taxon>Fungi incertae sedis</taxon>
        <taxon>Mucoromycota</taxon>
        <taxon>Mucoromycotina</taxon>
        <taxon>Mucoromycetes</taxon>
        <taxon>Mucorales</taxon>
        <taxon>Cunninghamellaceae</taxon>
        <taxon>Absidia</taxon>
    </lineage>
</organism>
<name>A0A163JRJ6_ABSGL</name>
<feature type="region of interest" description="Disordered" evidence="1">
    <location>
        <begin position="1"/>
        <end position="58"/>
    </location>
</feature>
<dbReference type="Proteomes" id="UP000078561">
    <property type="component" value="Unassembled WGS sequence"/>
</dbReference>
<dbReference type="FunCoup" id="A0A163JRJ6">
    <property type="interactions" value="256"/>
</dbReference>
<feature type="compositionally biased region" description="Low complexity" evidence="1">
    <location>
        <begin position="23"/>
        <end position="47"/>
    </location>
</feature>
<dbReference type="InParanoid" id="A0A163JRJ6"/>
<evidence type="ECO:0000313" key="3">
    <source>
        <dbReference type="EMBL" id="SAM02074.1"/>
    </source>
</evidence>
<keyword evidence="2" id="KW-1133">Transmembrane helix</keyword>
<dbReference type="PANTHER" id="PTHR11440">
    <property type="entry name" value="LECITHIN-CHOLESTEROL ACYLTRANSFERASE-RELATED"/>
    <property type="match status" value="1"/>
</dbReference>
<reference evidence="3" key="1">
    <citation type="submission" date="2016-04" db="EMBL/GenBank/DDBJ databases">
        <authorList>
            <person name="Evans L.H."/>
            <person name="Alamgir A."/>
            <person name="Owens N."/>
            <person name="Weber N.D."/>
            <person name="Virtaneva K."/>
            <person name="Barbian K."/>
            <person name="Babar A."/>
            <person name="Rosenke K."/>
        </authorList>
    </citation>
    <scope>NUCLEOTIDE SEQUENCE [LARGE SCALE GENOMIC DNA]</scope>
    <source>
        <strain evidence="3">CBS 101.48</strain>
    </source>
</reference>
<gene>
    <name evidence="3" type="primary">ABSGL_07837.1 scaffold 9181</name>
</gene>
<proteinExistence type="predicted"/>
<dbReference type="GO" id="GO:0006629">
    <property type="term" value="P:lipid metabolic process"/>
    <property type="evidence" value="ECO:0007669"/>
    <property type="project" value="InterPro"/>
</dbReference>
<feature type="transmembrane region" description="Helical" evidence="2">
    <location>
        <begin position="92"/>
        <end position="109"/>
    </location>
</feature>
<dbReference type="AlphaFoldDB" id="A0A163JRJ6"/>
<evidence type="ECO:0000256" key="1">
    <source>
        <dbReference type="SAM" id="MobiDB-lite"/>
    </source>
</evidence>
<dbReference type="InterPro" id="IPR003386">
    <property type="entry name" value="LACT/PDAT_acylTrfase"/>
</dbReference>
<keyword evidence="4" id="KW-1185">Reference proteome</keyword>
<evidence type="ECO:0000313" key="4">
    <source>
        <dbReference type="Proteomes" id="UP000078561"/>
    </source>
</evidence>
<dbReference type="SUPFAM" id="SSF53474">
    <property type="entry name" value="alpha/beta-Hydrolases"/>
    <property type="match status" value="1"/>
</dbReference>
<accession>A0A163JRJ6</accession>